<name>A0A914LI15_MELIC</name>
<evidence type="ECO:0000259" key="2">
    <source>
        <dbReference type="PROSITE" id="PS51144"/>
    </source>
</evidence>
<dbReference type="InterPro" id="IPR001148">
    <property type="entry name" value="CA_dom"/>
</dbReference>
<reference evidence="4" key="1">
    <citation type="submission" date="2022-11" db="UniProtKB">
        <authorList>
            <consortium name="WormBaseParasite"/>
        </authorList>
    </citation>
    <scope>IDENTIFICATION</scope>
</reference>
<feature type="chain" id="PRO_5037157031" evidence="1">
    <location>
        <begin position="19"/>
        <end position="100"/>
    </location>
</feature>
<dbReference type="Proteomes" id="UP000887563">
    <property type="component" value="Unplaced"/>
</dbReference>
<dbReference type="SUPFAM" id="SSF51069">
    <property type="entry name" value="Carbonic anhydrase"/>
    <property type="match status" value="1"/>
</dbReference>
<keyword evidence="1" id="KW-0732">Signal</keyword>
<dbReference type="InterPro" id="IPR036398">
    <property type="entry name" value="CA_dom_sf"/>
</dbReference>
<feature type="domain" description="Alpha-carbonic anhydrase" evidence="2">
    <location>
        <begin position="19"/>
        <end position="100"/>
    </location>
</feature>
<accession>A0A914LI15</accession>
<evidence type="ECO:0000256" key="1">
    <source>
        <dbReference type="SAM" id="SignalP"/>
    </source>
</evidence>
<dbReference type="AlphaFoldDB" id="A0A914LI15"/>
<dbReference type="PROSITE" id="PS51144">
    <property type="entry name" value="ALPHA_CA_2"/>
    <property type="match status" value="1"/>
</dbReference>
<sequence>MYLLIILLILFPILSILGDDWGYDKNNGPNTCGGLCKTGKKQSPVDIVTKNLKEKCYLQLSFHKYNVVGPVEVVNNGHTVGVTGFKTWRERPYIANRVAS</sequence>
<keyword evidence="3" id="KW-1185">Reference proteome</keyword>
<dbReference type="Pfam" id="PF00194">
    <property type="entry name" value="Carb_anhydrase"/>
    <property type="match status" value="1"/>
</dbReference>
<dbReference type="WBParaSite" id="Minc3s00543g14028">
    <property type="protein sequence ID" value="Minc3s00543g14028"/>
    <property type="gene ID" value="Minc3s00543g14028"/>
</dbReference>
<evidence type="ECO:0000313" key="4">
    <source>
        <dbReference type="WBParaSite" id="Minc3s00543g14028"/>
    </source>
</evidence>
<proteinExistence type="predicted"/>
<dbReference type="Gene3D" id="3.10.200.10">
    <property type="entry name" value="Alpha carbonic anhydrase"/>
    <property type="match status" value="1"/>
</dbReference>
<protein>
    <submittedName>
        <fullName evidence="4">Alpha-carbonic anhydrase domain-containing protein</fullName>
    </submittedName>
</protein>
<evidence type="ECO:0000313" key="3">
    <source>
        <dbReference type="Proteomes" id="UP000887563"/>
    </source>
</evidence>
<feature type="signal peptide" evidence="1">
    <location>
        <begin position="1"/>
        <end position="18"/>
    </location>
</feature>
<organism evidence="3 4">
    <name type="scientific">Meloidogyne incognita</name>
    <name type="common">Southern root-knot nematode worm</name>
    <name type="synonym">Oxyuris incognita</name>
    <dbReference type="NCBI Taxonomy" id="6306"/>
    <lineage>
        <taxon>Eukaryota</taxon>
        <taxon>Metazoa</taxon>
        <taxon>Ecdysozoa</taxon>
        <taxon>Nematoda</taxon>
        <taxon>Chromadorea</taxon>
        <taxon>Rhabditida</taxon>
        <taxon>Tylenchina</taxon>
        <taxon>Tylenchomorpha</taxon>
        <taxon>Tylenchoidea</taxon>
        <taxon>Meloidogynidae</taxon>
        <taxon>Meloidogyninae</taxon>
        <taxon>Meloidogyne</taxon>
        <taxon>Meloidogyne incognita group</taxon>
    </lineage>
</organism>